<feature type="chain" id="PRO_5017944117" evidence="1">
    <location>
        <begin position="30"/>
        <end position="658"/>
    </location>
</feature>
<dbReference type="PANTHER" id="PTHR31104">
    <property type="entry name" value="PEPTIDE-N4-(N-ACETYL-BETA-GLUCOSAMINYL)ASPARAGINE AMIDASE A PROTEIN"/>
    <property type="match status" value="1"/>
</dbReference>
<name>A0A3N4VJK7_9GAMM</name>
<proteinExistence type="predicted"/>
<keyword evidence="4" id="KW-1185">Reference proteome</keyword>
<evidence type="ECO:0000313" key="4">
    <source>
        <dbReference type="Proteomes" id="UP000269708"/>
    </source>
</evidence>
<evidence type="ECO:0000313" key="3">
    <source>
        <dbReference type="EMBL" id="RPE79909.1"/>
    </source>
</evidence>
<feature type="domain" description="Peptide N-acetyl-beta-D-glucosaminyl asparaginase amidase A N-terminal" evidence="2">
    <location>
        <begin position="118"/>
        <end position="434"/>
    </location>
</feature>
<keyword evidence="1" id="KW-0732">Signal</keyword>
<dbReference type="AlphaFoldDB" id="A0A3N4VJK7"/>
<dbReference type="InterPro" id="IPR021102">
    <property type="entry name" value="PNGase_A"/>
</dbReference>
<organism evidence="3 4">
    <name type="scientific">Vulcaniibacterium tengchongense</name>
    <dbReference type="NCBI Taxonomy" id="1273429"/>
    <lineage>
        <taxon>Bacteria</taxon>
        <taxon>Pseudomonadati</taxon>
        <taxon>Pseudomonadota</taxon>
        <taxon>Gammaproteobacteria</taxon>
        <taxon>Lysobacterales</taxon>
        <taxon>Lysobacteraceae</taxon>
        <taxon>Vulcaniibacterium</taxon>
    </lineage>
</organism>
<dbReference type="Pfam" id="PF12222">
    <property type="entry name" value="PNGaseA"/>
    <property type="match status" value="1"/>
</dbReference>
<accession>A0A3N4VJK7</accession>
<reference evidence="3 4" key="1">
    <citation type="submission" date="2018-11" db="EMBL/GenBank/DDBJ databases">
        <title>Genomic Encyclopedia of Type Strains, Phase IV (KMG-IV): sequencing the most valuable type-strain genomes for metagenomic binning, comparative biology and taxonomic classification.</title>
        <authorList>
            <person name="Goeker M."/>
        </authorList>
    </citation>
    <scope>NUCLEOTIDE SEQUENCE [LARGE SCALE GENOMIC DNA]</scope>
    <source>
        <strain evidence="3 4">DSM 25623</strain>
    </source>
</reference>
<sequence>MGTAPQPQRRPAAAGLLALTGLIALCVHAATSGVRPNAAGRTAGAMPAPSAAAAPLSADTGTAHAAAMAAPAPGTRDTVLAGPHVPRPSGTPCTVELFRDVEIPIAHFTSWDGHGRFAYAPPPACPGPWAKVILKVALRNADPDSYLDGVEFAYVSIGDVPLYSGAAADNDVPTHWRVERDVTDYAAVLRTPNEGAMEIQALPRFGGVFQAPYYMSATLLFYPANTANRAPRVPDAAYPLAPDHGWREVGGRAGTLAATLSLPRNVERAYLDVMAHPRAHDVLWFTCMPNAAIAAFPELRSPLAIGTGQFGLEGEPPPQGCGEGGFREVQVSIDGQPAGVVPVFPRFPPKFNALWNTPALLQPAPPPQALNFMPYRVDLAPFAGLLSDGAPHVVALSVAGRESEARFSDFQLSGTLLVYRDRGGARVTGQVTRNTLAGQPPAPNVSSTLARDAAGVVSGSVVTRSTRSYAIEGYVDTSRGRIRSTVERSVRFENVLVPEAYDGPGDAADRYSLGVGLASSVSGTSRRYLAGKLIAEDREYIAYPLTLAYRYRGARLQQAYVQRTERWRPGVTRYYTHLLHEVDLAYVPGDAGAPALEWRGDQRYLFRDSYASCYRTDVRTQGGALAEFREGTDCPGGVNRLFWAAHPDGSPDGLGWAK</sequence>
<protein>
    <submittedName>
        <fullName evidence="3">Peptide N-acetyl-beta-D-glucosaminyl asparaginase amidase A</fullName>
    </submittedName>
</protein>
<gene>
    <name evidence="3" type="ORF">EDC50_1738</name>
</gene>
<dbReference type="EMBL" id="RKQN01000002">
    <property type="protein sequence ID" value="RPE79909.1"/>
    <property type="molecule type" value="Genomic_DNA"/>
</dbReference>
<evidence type="ECO:0000256" key="1">
    <source>
        <dbReference type="SAM" id="SignalP"/>
    </source>
</evidence>
<feature type="signal peptide" evidence="1">
    <location>
        <begin position="1"/>
        <end position="29"/>
    </location>
</feature>
<dbReference type="Proteomes" id="UP000269708">
    <property type="component" value="Unassembled WGS sequence"/>
</dbReference>
<evidence type="ECO:0000259" key="2">
    <source>
        <dbReference type="Pfam" id="PF12222"/>
    </source>
</evidence>
<dbReference type="InterPro" id="IPR056948">
    <property type="entry name" value="PNGaseA_N"/>
</dbReference>
<comment type="caution">
    <text evidence="3">The sequence shown here is derived from an EMBL/GenBank/DDBJ whole genome shotgun (WGS) entry which is preliminary data.</text>
</comment>